<gene>
    <name evidence="5" type="ORF">ACIPUP_02735</name>
</gene>
<dbReference type="PANTHER" id="PTHR30203">
    <property type="entry name" value="OUTER MEMBRANE CATION EFFLUX PROTEIN"/>
    <property type="match status" value="1"/>
</dbReference>
<evidence type="ECO:0000313" key="6">
    <source>
        <dbReference type="Proteomes" id="UP001617689"/>
    </source>
</evidence>
<feature type="chain" id="PRO_5044989859" evidence="3">
    <location>
        <begin position="26"/>
        <end position="475"/>
    </location>
</feature>
<dbReference type="PANTHER" id="PTHR30203:SF32">
    <property type="entry name" value="CATION EFFLUX SYSTEM PROTEIN CUSC"/>
    <property type="match status" value="1"/>
</dbReference>
<evidence type="ECO:0000256" key="2">
    <source>
        <dbReference type="ARBA" id="ARBA00007613"/>
    </source>
</evidence>
<evidence type="ECO:0000313" key="5">
    <source>
        <dbReference type="EMBL" id="MFJ5428064.1"/>
    </source>
</evidence>
<dbReference type="RefSeq" id="WP_400394071.1">
    <property type="nucleotide sequence ID" value="NZ_JBIXLL010000001.1"/>
</dbReference>
<evidence type="ECO:0000256" key="1">
    <source>
        <dbReference type="ARBA" id="ARBA00004459"/>
    </source>
</evidence>
<keyword evidence="6" id="KW-1185">Reference proteome</keyword>
<keyword evidence="3" id="KW-0472">Membrane</keyword>
<comment type="similarity">
    <text evidence="2 3">Belongs to the outer membrane factor (OMF) (TC 1.B.17) family.</text>
</comment>
<dbReference type="Gene3D" id="1.20.1600.10">
    <property type="entry name" value="Outer membrane efflux proteins (OEP)"/>
    <property type="match status" value="1"/>
</dbReference>
<evidence type="ECO:0000256" key="4">
    <source>
        <dbReference type="SAM" id="Coils"/>
    </source>
</evidence>
<keyword evidence="3" id="KW-0564">Palmitate</keyword>
<dbReference type="PROSITE" id="PS51257">
    <property type="entry name" value="PROKAR_LIPOPROTEIN"/>
    <property type="match status" value="1"/>
</dbReference>
<accession>A0ABW8G5X7</accession>
<dbReference type="Proteomes" id="UP001617689">
    <property type="component" value="Unassembled WGS sequence"/>
</dbReference>
<reference evidence="5 6" key="1">
    <citation type="submission" date="2024-10" db="EMBL/GenBank/DDBJ databases">
        <authorList>
            <person name="Lu C.-H."/>
        </authorList>
    </citation>
    <scope>NUCLEOTIDE SEQUENCE [LARGE SCALE GENOMIC DNA]</scope>
    <source>
        <strain evidence="5 6">22ZTDG03-2</strain>
    </source>
</reference>
<dbReference type="EMBL" id="JBIXLL010000001">
    <property type="protein sequence ID" value="MFJ5428064.1"/>
    <property type="molecule type" value="Genomic_DNA"/>
</dbReference>
<comment type="caution">
    <text evidence="5">The sequence shown here is derived from an EMBL/GenBank/DDBJ whole genome shotgun (WGS) entry which is preliminary data.</text>
</comment>
<dbReference type="InterPro" id="IPR003423">
    <property type="entry name" value="OMP_efflux"/>
</dbReference>
<proteinExistence type="inferred from homology"/>
<comment type="subcellular location">
    <subcellularLocation>
        <location evidence="1 3">Cell outer membrane</location>
        <topology evidence="1 3">Lipid-anchor</topology>
    </subcellularLocation>
</comment>
<protein>
    <submittedName>
        <fullName evidence="5">Efflux transporter outer membrane subunit</fullName>
    </submittedName>
</protein>
<sequence length="475" mass="51348">MKQNNRTRLSALCTVLFLTGCGTLAPDYVRPQQPVPAHVNGSARSQAAVGFDVSNIGWREVFTDSRLQQVIATALGNNRDLRVALLNIEQARAQYRIQRAALLPEVDLSASQNVGRSSASTSQSGRSDVSRVYSADIGISSWELDIFGRLRSLNEEALQTYLSTEQAQRATRLSLVAEVADAWLTVGAYRSRLDLSSQTLANQQQVLRLTQFRRERGTASGLEVSQAQTSVETARGDVASTRTELAKARNALELLVGAPVSDALLPGSLAENDAGIALIAIPEALDSTALLQRPDVLQAEHTLQAANANIGAARAAFFPTISLTASTGRASTELNELFRGGNGTWSFVPSITVPIFQGGALRAQLDVSKIQTRIEVAEYEKAIQTAFSEVADALAEREQLQERLDAQRALVVSSQRSYDLANARYRTGIVSFLEALDSQRSLYAAQQTQIDLYLVEASNRVLLFKALGGGADARP</sequence>
<dbReference type="Gene3D" id="2.20.200.10">
    <property type="entry name" value="Outer membrane efflux proteins (OEP)"/>
    <property type="match status" value="1"/>
</dbReference>
<feature type="coiled-coil region" evidence="4">
    <location>
        <begin position="376"/>
        <end position="410"/>
    </location>
</feature>
<evidence type="ECO:0000256" key="3">
    <source>
        <dbReference type="RuleBase" id="RU362097"/>
    </source>
</evidence>
<keyword evidence="3" id="KW-1134">Transmembrane beta strand</keyword>
<dbReference type="InterPro" id="IPR010131">
    <property type="entry name" value="MdtP/NodT-like"/>
</dbReference>
<name>A0ABW8G5X7_9GAMM</name>
<dbReference type="SUPFAM" id="SSF56954">
    <property type="entry name" value="Outer membrane efflux proteins (OEP)"/>
    <property type="match status" value="1"/>
</dbReference>
<dbReference type="NCBIfam" id="TIGR01845">
    <property type="entry name" value="outer_NodT"/>
    <property type="match status" value="1"/>
</dbReference>
<keyword evidence="4" id="KW-0175">Coiled coil</keyword>
<feature type="signal peptide" evidence="3">
    <location>
        <begin position="1"/>
        <end position="25"/>
    </location>
</feature>
<dbReference type="Pfam" id="PF02321">
    <property type="entry name" value="OEP"/>
    <property type="match status" value="2"/>
</dbReference>
<keyword evidence="3" id="KW-0732">Signal</keyword>
<keyword evidence="3" id="KW-0812">Transmembrane</keyword>
<keyword evidence="3" id="KW-0449">Lipoprotein</keyword>
<organism evidence="5 6">
    <name type="scientific">Pectobacterium actinidiae</name>
    <dbReference type="NCBI Taxonomy" id="1507808"/>
    <lineage>
        <taxon>Bacteria</taxon>
        <taxon>Pseudomonadati</taxon>
        <taxon>Pseudomonadota</taxon>
        <taxon>Gammaproteobacteria</taxon>
        <taxon>Enterobacterales</taxon>
        <taxon>Pectobacteriaceae</taxon>
        <taxon>Pectobacterium</taxon>
    </lineage>
</organism>